<reference evidence="1 2" key="2">
    <citation type="journal article" date="2013" name="Plant Cell Physiol.">
        <title>Rice Annotation Project Database (RAP-DB): an integrative and interactive database for rice genomics.</title>
        <authorList>
            <person name="Sakai H."/>
            <person name="Lee S.S."/>
            <person name="Tanaka T."/>
            <person name="Numa H."/>
            <person name="Kim J."/>
            <person name="Kawahara Y."/>
            <person name="Wakimoto H."/>
            <person name="Yang C.C."/>
            <person name="Iwamoto M."/>
            <person name="Abe T."/>
            <person name="Yamada Y."/>
            <person name="Muto A."/>
            <person name="Inokuchi H."/>
            <person name="Ikemura T."/>
            <person name="Matsumoto T."/>
            <person name="Sasaki T."/>
            <person name="Itoh T."/>
        </authorList>
    </citation>
    <scope>NUCLEOTIDE SEQUENCE [LARGE SCALE GENOMIC DNA]</scope>
    <source>
        <strain evidence="2">cv. Nipponbare</strain>
    </source>
</reference>
<dbReference type="AlphaFoldDB" id="A0A0N7KH12"/>
<dbReference type="PaxDb" id="39947-A0A0N7KH12"/>
<protein>
    <submittedName>
        <fullName evidence="1">Os03g0277650 protein</fullName>
    </submittedName>
</protein>
<organism evidence="1 2">
    <name type="scientific">Oryza sativa subsp. japonica</name>
    <name type="common">Rice</name>
    <dbReference type="NCBI Taxonomy" id="39947"/>
    <lineage>
        <taxon>Eukaryota</taxon>
        <taxon>Viridiplantae</taxon>
        <taxon>Streptophyta</taxon>
        <taxon>Embryophyta</taxon>
        <taxon>Tracheophyta</taxon>
        <taxon>Spermatophyta</taxon>
        <taxon>Magnoliopsida</taxon>
        <taxon>Liliopsida</taxon>
        <taxon>Poales</taxon>
        <taxon>Poaceae</taxon>
        <taxon>BOP clade</taxon>
        <taxon>Oryzoideae</taxon>
        <taxon>Oryzeae</taxon>
        <taxon>Oryzinae</taxon>
        <taxon>Oryza</taxon>
        <taxon>Oryza sativa</taxon>
    </lineage>
</organism>
<proteinExistence type="predicted"/>
<sequence length="132" mass="13251">CLRRCLAHNLPYRLLERLAVIHRLHVHKNHPGICVRLPDEVLVLEPHEAVVIPALGLVVAAGEDLVGGGGEAGLAVAGGDVAAALRETVDDVVGFPGGGRGEAAAGGALGDEVGEDGVDACHGLAVAGQAVP</sequence>
<name>A0A0N7KH12_ORYSJ</name>
<dbReference type="Proteomes" id="UP000059680">
    <property type="component" value="Chromosome 3"/>
</dbReference>
<gene>
    <name evidence="1" type="ordered locus">Os03g0277650</name>
    <name evidence="1" type="ORF">OSNPB_030277650</name>
</gene>
<reference evidence="2" key="1">
    <citation type="journal article" date="2005" name="Nature">
        <title>The map-based sequence of the rice genome.</title>
        <authorList>
            <consortium name="International rice genome sequencing project (IRGSP)"/>
            <person name="Matsumoto T."/>
            <person name="Wu J."/>
            <person name="Kanamori H."/>
            <person name="Katayose Y."/>
            <person name="Fujisawa M."/>
            <person name="Namiki N."/>
            <person name="Mizuno H."/>
            <person name="Yamamoto K."/>
            <person name="Antonio B.A."/>
            <person name="Baba T."/>
            <person name="Sakata K."/>
            <person name="Nagamura Y."/>
            <person name="Aoki H."/>
            <person name="Arikawa K."/>
            <person name="Arita K."/>
            <person name="Bito T."/>
            <person name="Chiden Y."/>
            <person name="Fujitsuka N."/>
            <person name="Fukunaka R."/>
            <person name="Hamada M."/>
            <person name="Harada C."/>
            <person name="Hayashi A."/>
            <person name="Hijishita S."/>
            <person name="Honda M."/>
            <person name="Hosokawa S."/>
            <person name="Ichikawa Y."/>
            <person name="Idonuma A."/>
            <person name="Iijima M."/>
            <person name="Ikeda M."/>
            <person name="Ikeno M."/>
            <person name="Ito K."/>
            <person name="Ito S."/>
            <person name="Ito T."/>
            <person name="Ito Y."/>
            <person name="Ito Y."/>
            <person name="Iwabuchi A."/>
            <person name="Kamiya K."/>
            <person name="Karasawa W."/>
            <person name="Kurita K."/>
            <person name="Katagiri S."/>
            <person name="Kikuta A."/>
            <person name="Kobayashi H."/>
            <person name="Kobayashi N."/>
            <person name="Machita K."/>
            <person name="Maehara T."/>
            <person name="Masukawa M."/>
            <person name="Mizubayashi T."/>
            <person name="Mukai Y."/>
            <person name="Nagasaki H."/>
            <person name="Nagata Y."/>
            <person name="Naito S."/>
            <person name="Nakashima M."/>
            <person name="Nakama Y."/>
            <person name="Nakamichi Y."/>
            <person name="Nakamura M."/>
            <person name="Meguro A."/>
            <person name="Negishi M."/>
            <person name="Ohta I."/>
            <person name="Ohta T."/>
            <person name="Okamoto M."/>
            <person name="Ono N."/>
            <person name="Saji S."/>
            <person name="Sakaguchi M."/>
            <person name="Sakai K."/>
            <person name="Shibata M."/>
            <person name="Shimokawa T."/>
            <person name="Song J."/>
            <person name="Takazaki Y."/>
            <person name="Terasawa K."/>
            <person name="Tsugane M."/>
            <person name="Tsuji K."/>
            <person name="Ueda S."/>
            <person name="Waki K."/>
            <person name="Yamagata H."/>
            <person name="Yamamoto M."/>
            <person name="Yamamoto S."/>
            <person name="Yamane H."/>
            <person name="Yoshiki S."/>
            <person name="Yoshihara R."/>
            <person name="Yukawa K."/>
            <person name="Zhong H."/>
            <person name="Yano M."/>
            <person name="Yuan Q."/>
            <person name="Ouyang S."/>
            <person name="Liu J."/>
            <person name="Jones K.M."/>
            <person name="Gansberger K."/>
            <person name="Moffat K."/>
            <person name="Hill J."/>
            <person name="Bera J."/>
            <person name="Fadrosh D."/>
            <person name="Jin S."/>
            <person name="Johri S."/>
            <person name="Kim M."/>
            <person name="Overton L."/>
            <person name="Reardon M."/>
            <person name="Tsitrin T."/>
            <person name="Vuong H."/>
            <person name="Weaver B."/>
            <person name="Ciecko A."/>
            <person name="Tallon L."/>
            <person name="Jackson J."/>
            <person name="Pai G."/>
            <person name="Aken S.V."/>
            <person name="Utterback T."/>
            <person name="Reidmuller S."/>
            <person name="Feldblyum T."/>
            <person name="Hsiao J."/>
            <person name="Zismann V."/>
            <person name="Iobst S."/>
            <person name="de Vazeille A.R."/>
            <person name="Buell C.R."/>
            <person name="Ying K."/>
            <person name="Li Y."/>
            <person name="Lu T."/>
            <person name="Huang Y."/>
            <person name="Zhao Q."/>
            <person name="Feng Q."/>
            <person name="Zhang L."/>
            <person name="Zhu J."/>
            <person name="Weng Q."/>
            <person name="Mu J."/>
            <person name="Lu Y."/>
            <person name="Fan D."/>
            <person name="Liu Y."/>
            <person name="Guan J."/>
            <person name="Zhang Y."/>
            <person name="Yu S."/>
            <person name="Liu X."/>
            <person name="Zhang Y."/>
            <person name="Hong G."/>
            <person name="Han B."/>
            <person name="Choisne N."/>
            <person name="Demange N."/>
            <person name="Orjeda G."/>
            <person name="Samain S."/>
            <person name="Cattolico L."/>
            <person name="Pelletier E."/>
            <person name="Couloux A."/>
            <person name="Segurens B."/>
            <person name="Wincker P."/>
            <person name="D'Hont A."/>
            <person name="Scarpelli C."/>
            <person name="Weissenbach J."/>
            <person name="Salanoubat M."/>
            <person name="Quetier F."/>
            <person name="Yu Y."/>
            <person name="Kim H.R."/>
            <person name="Rambo T."/>
            <person name="Currie J."/>
            <person name="Collura K."/>
            <person name="Luo M."/>
            <person name="Yang T."/>
            <person name="Ammiraju J.S.S."/>
            <person name="Engler F."/>
            <person name="Soderlund C."/>
            <person name="Wing R.A."/>
            <person name="Palmer L.E."/>
            <person name="de la Bastide M."/>
            <person name="Spiegel L."/>
            <person name="Nascimento L."/>
            <person name="Zutavern T."/>
            <person name="O'Shaughnessy A."/>
            <person name="Dike S."/>
            <person name="Dedhia N."/>
            <person name="Preston R."/>
            <person name="Balija V."/>
            <person name="McCombie W.R."/>
            <person name="Chow T."/>
            <person name="Chen H."/>
            <person name="Chung M."/>
            <person name="Chen C."/>
            <person name="Shaw J."/>
            <person name="Wu H."/>
            <person name="Hsiao K."/>
            <person name="Chao Y."/>
            <person name="Chu M."/>
            <person name="Cheng C."/>
            <person name="Hour A."/>
            <person name="Lee P."/>
            <person name="Lin S."/>
            <person name="Lin Y."/>
            <person name="Liou J."/>
            <person name="Liu S."/>
            <person name="Hsing Y."/>
            <person name="Raghuvanshi S."/>
            <person name="Mohanty A."/>
            <person name="Bharti A.K."/>
            <person name="Gaur A."/>
            <person name="Gupta V."/>
            <person name="Kumar D."/>
            <person name="Ravi V."/>
            <person name="Vij S."/>
            <person name="Kapur A."/>
            <person name="Khurana P."/>
            <person name="Khurana P."/>
            <person name="Khurana J.P."/>
            <person name="Tyagi A.K."/>
            <person name="Gaikwad K."/>
            <person name="Singh A."/>
            <person name="Dalal V."/>
            <person name="Srivastava S."/>
            <person name="Dixit A."/>
            <person name="Pal A.K."/>
            <person name="Ghazi I.A."/>
            <person name="Yadav M."/>
            <person name="Pandit A."/>
            <person name="Bhargava A."/>
            <person name="Sureshbabu K."/>
            <person name="Batra K."/>
            <person name="Sharma T.R."/>
            <person name="Mohapatra T."/>
            <person name="Singh N.K."/>
            <person name="Messing J."/>
            <person name="Nelson A.B."/>
            <person name="Fuks G."/>
            <person name="Kavchok S."/>
            <person name="Keizer G."/>
            <person name="Linton E."/>
            <person name="Llaca V."/>
            <person name="Song R."/>
            <person name="Tanyolac B."/>
            <person name="Young S."/>
            <person name="Ho-Il K."/>
            <person name="Hahn J.H."/>
            <person name="Sangsakoo G."/>
            <person name="Vanavichit A."/>
            <person name="de Mattos Luiz.A.T."/>
            <person name="Zimmer P.D."/>
            <person name="Malone G."/>
            <person name="Dellagostin O."/>
            <person name="de Oliveira A.C."/>
            <person name="Bevan M."/>
            <person name="Bancroft I."/>
            <person name="Minx P."/>
            <person name="Cordum H."/>
            <person name="Wilson R."/>
            <person name="Cheng Z."/>
            <person name="Jin W."/>
            <person name="Jiang J."/>
            <person name="Leong S.A."/>
            <person name="Iwama H."/>
            <person name="Gojobori T."/>
            <person name="Itoh T."/>
            <person name="Niimura Y."/>
            <person name="Fujii Y."/>
            <person name="Habara T."/>
            <person name="Sakai H."/>
            <person name="Sato Y."/>
            <person name="Wilson G."/>
            <person name="Kumar K."/>
            <person name="McCouch S."/>
            <person name="Juretic N."/>
            <person name="Hoen D."/>
            <person name="Wright S."/>
            <person name="Bruskiewich R."/>
            <person name="Bureau T."/>
            <person name="Miyao A."/>
            <person name="Hirochika H."/>
            <person name="Nishikawa T."/>
            <person name="Kadowaki K."/>
            <person name="Sugiura M."/>
            <person name="Burr B."/>
            <person name="Sasaki T."/>
        </authorList>
    </citation>
    <scope>NUCLEOTIDE SEQUENCE [LARGE SCALE GENOMIC DNA]</scope>
    <source>
        <strain evidence="2">cv. Nipponbare</strain>
    </source>
</reference>
<dbReference type="InParanoid" id="A0A0N7KH12"/>
<dbReference type="Gramene" id="Os03t0277650-00">
    <property type="protein sequence ID" value="Os03t0277650-00"/>
    <property type="gene ID" value="Os03g0277650"/>
</dbReference>
<evidence type="ECO:0000313" key="1">
    <source>
        <dbReference type="EMBL" id="BAS83529.1"/>
    </source>
</evidence>
<reference evidence="1 2" key="3">
    <citation type="journal article" date="2013" name="Rice">
        <title>Improvement of the Oryza sativa Nipponbare reference genome using next generation sequence and optical map data.</title>
        <authorList>
            <person name="Kawahara Y."/>
            <person name="de la Bastide M."/>
            <person name="Hamilton J.P."/>
            <person name="Kanamori H."/>
            <person name="McCombie W.R."/>
            <person name="Ouyang S."/>
            <person name="Schwartz D.C."/>
            <person name="Tanaka T."/>
            <person name="Wu J."/>
            <person name="Zhou S."/>
            <person name="Childs K.L."/>
            <person name="Davidson R.M."/>
            <person name="Lin H."/>
            <person name="Quesada-Ocampo L."/>
            <person name="Vaillancourt B."/>
            <person name="Sakai H."/>
            <person name="Lee S.S."/>
            <person name="Kim J."/>
            <person name="Numa H."/>
            <person name="Itoh T."/>
            <person name="Buell C.R."/>
            <person name="Matsumoto T."/>
        </authorList>
    </citation>
    <scope>NUCLEOTIDE SEQUENCE [LARGE SCALE GENOMIC DNA]</scope>
    <source>
        <strain evidence="2">cv. Nipponbare</strain>
    </source>
</reference>
<feature type="non-terminal residue" evidence="1">
    <location>
        <position position="1"/>
    </location>
</feature>
<keyword evidence="2" id="KW-1185">Reference proteome</keyword>
<dbReference type="EMBL" id="AP014959">
    <property type="protein sequence ID" value="BAS83529.1"/>
    <property type="molecule type" value="Genomic_DNA"/>
</dbReference>
<accession>A0A0N7KH12</accession>
<evidence type="ECO:0000313" key="2">
    <source>
        <dbReference type="Proteomes" id="UP000059680"/>
    </source>
</evidence>